<comment type="subcellular location">
    <subcellularLocation>
        <location evidence="2 10">Cell membrane</location>
        <topology evidence="2 10">Lipid-anchor</topology>
    </subcellularLocation>
</comment>
<comment type="function">
    <text evidence="10">Involved in the system for phosphate transport across the cytoplasmic membrane.</text>
</comment>
<evidence type="ECO:0000256" key="2">
    <source>
        <dbReference type="ARBA" id="ARBA00004193"/>
    </source>
</evidence>
<dbReference type="InterPro" id="IPR024370">
    <property type="entry name" value="PBP_domain"/>
</dbReference>
<keyword evidence="7 10" id="KW-0732">Signal</keyword>
<proteinExistence type="inferred from homology"/>
<dbReference type="InterPro" id="IPR011862">
    <property type="entry name" value="Phos-bd"/>
</dbReference>
<dbReference type="Proteomes" id="UP000030147">
    <property type="component" value="Unassembled WGS sequence"/>
</dbReference>
<feature type="compositionally biased region" description="Acidic residues" evidence="11">
    <location>
        <begin position="29"/>
        <end position="40"/>
    </location>
</feature>
<keyword evidence="10" id="KW-0472">Membrane</keyword>
<comment type="caution">
    <text evidence="13">The sequence shown here is derived from an EMBL/GenBank/DDBJ whole genome shotgun (WGS) entry which is preliminary data.</text>
</comment>
<keyword evidence="8 10" id="KW-0564">Palmitate</keyword>
<dbReference type="InterPro" id="IPR050811">
    <property type="entry name" value="Phosphate_ABC_transporter"/>
</dbReference>
<dbReference type="GO" id="GO:0006817">
    <property type="term" value="P:phosphate ion transport"/>
    <property type="evidence" value="ECO:0007669"/>
    <property type="project" value="UniProtKB-UniRule"/>
</dbReference>
<feature type="chain" id="PRO_5027151995" description="Phosphate-binding protein" evidence="10">
    <location>
        <begin position="22"/>
        <end position="353"/>
    </location>
</feature>
<evidence type="ECO:0000256" key="8">
    <source>
        <dbReference type="ARBA" id="ARBA00023139"/>
    </source>
</evidence>
<dbReference type="GO" id="GO:0042301">
    <property type="term" value="F:phosphate ion binding"/>
    <property type="evidence" value="ECO:0007669"/>
    <property type="project" value="UniProtKB-UniRule"/>
</dbReference>
<dbReference type="OrthoDB" id="9790048at2"/>
<evidence type="ECO:0000313" key="14">
    <source>
        <dbReference type="Proteomes" id="UP000030147"/>
    </source>
</evidence>
<dbReference type="PANTHER" id="PTHR30570:SF1">
    <property type="entry name" value="PHOSPHATE-BINDING PROTEIN PSTS"/>
    <property type="match status" value="1"/>
</dbReference>
<dbReference type="Gene3D" id="3.40.190.10">
    <property type="entry name" value="Periplasmic binding protein-like II"/>
    <property type="match status" value="2"/>
</dbReference>
<evidence type="ECO:0000256" key="1">
    <source>
        <dbReference type="ARBA" id="ARBA00002841"/>
    </source>
</evidence>
<reference evidence="13 14" key="1">
    <citation type="journal article" date="2015" name="Stand. Genomic Sci.">
        <title>High quality draft genome sequence of the moderately halophilic bacterium Pontibacillus yanchengensis Y32(T) and comparison among Pontibacillus genomes.</title>
        <authorList>
            <person name="Huang J."/>
            <person name="Qiao Z.X."/>
            <person name="Tang J.W."/>
            <person name="Wang G."/>
        </authorList>
    </citation>
    <scope>NUCLEOTIDE SEQUENCE [LARGE SCALE GENOMIC DNA]</scope>
    <source>
        <strain evidence="13 14">Y32</strain>
    </source>
</reference>
<feature type="domain" description="PBP" evidence="12">
    <location>
        <begin position="68"/>
        <end position="303"/>
    </location>
</feature>
<evidence type="ECO:0000256" key="4">
    <source>
        <dbReference type="ARBA" id="ARBA00011529"/>
    </source>
</evidence>
<evidence type="ECO:0000256" key="6">
    <source>
        <dbReference type="ARBA" id="ARBA00022592"/>
    </source>
</evidence>
<organism evidence="13 14">
    <name type="scientific">Pontibacillus yanchengensis Y32</name>
    <dbReference type="NCBI Taxonomy" id="1385514"/>
    <lineage>
        <taxon>Bacteria</taxon>
        <taxon>Bacillati</taxon>
        <taxon>Bacillota</taxon>
        <taxon>Bacilli</taxon>
        <taxon>Bacillales</taxon>
        <taxon>Bacillaceae</taxon>
        <taxon>Pontibacillus</taxon>
    </lineage>
</organism>
<dbReference type="STRING" id="1385514.N782_08715"/>
<feature type="signal peptide" evidence="10">
    <location>
        <begin position="1"/>
        <end position="21"/>
    </location>
</feature>
<keyword evidence="10" id="KW-1003">Cell membrane</keyword>
<protein>
    <recommendedName>
        <fullName evidence="10">Phosphate-binding protein</fullName>
    </recommendedName>
</protein>
<dbReference type="Pfam" id="PF12849">
    <property type="entry name" value="PBP_like_2"/>
    <property type="match status" value="1"/>
</dbReference>
<evidence type="ECO:0000256" key="11">
    <source>
        <dbReference type="SAM" id="MobiDB-lite"/>
    </source>
</evidence>
<dbReference type="PANTHER" id="PTHR30570">
    <property type="entry name" value="PERIPLASMIC PHOSPHATE BINDING COMPONENT OF PHOSPHATE ABC TRANSPORTER"/>
    <property type="match status" value="1"/>
</dbReference>
<dbReference type="GO" id="GO:0005886">
    <property type="term" value="C:plasma membrane"/>
    <property type="evidence" value="ECO:0007669"/>
    <property type="project" value="UniProtKB-SubCell"/>
</dbReference>
<dbReference type="SUPFAM" id="SSF53850">
    <property type="entry name" value="Periplasmic binding protein-like II"/>
    <property type="match status" value="1"/>
</dbReference>
<dbReference type="PROSITE" id="PS51257">
    <property type="entry name" value="PROKAR_LIPOPROTEIN"/>
    <property type="match status" value="1"/>
</dbReference>
<feature type="compositionally biased region" description="Low complexity" evidence="11">
    <location>
        <begin position="41"/>
        <end position="55"/>
    </location>
</feature>
<dbReference type="EMBL" id="AVBF01000020">
    <property type="protein sequence ID" value="KGP72976.1"/>
    <property type="molecule type" value="Genomic_DNA"/>
</dbReference>
<dbReference type="CDD" id="cd13654">
    <property type="entry name" value="PBP2_phosphate_like_2"/>
    <property type="match status" value="1"/>
</dbReference>
<evidence type="ECO:0000256" key="9">
    <source>
        <dbReference type="ARBA" id="ARBA00023288"/>
    </source>
</evidence>
<keyword evidence="14" id="KW-1185">Reference proteome</keyword>
<dbReference type="eggNOG" id="COG0226">
    <property type="taxonomic scope" value="Bacteria"/>
</dbReference>
<keyword evidence="9 10" id="KW-0449">Lipoprotein</keyword>
<accession>A0A0A2TFV1</accession>
<dbReference type="RefSeq" id="WP_036818773.1">
    <property type="nucleotide sequence ID" value="NZ_AVBF01000020.1"/>
</dbReference>
<evidence type="ECO:0000256" key="5">
    <source>
        <dbReference type="ARBA" id="ARBA00022448"/>
    </source>
</evidence>
<comment type="subunit">
    <text evidence="4 10">The complex is composed of two ATP-binding proteins (PstB), two transmembrane proteins (PstC and PstA) and a solute-binding protein (PstS).</text>
</comment>
<keyword evidence="5 10" id="KW-0813">Transport</keyword>
<comment type="similarity">
    <text evidence="3 10">Belongs to the PstS family.</text>
</comment>
<name>A0A0A2TFV1_9BACI</name>
<evidence type="ECO:0000313" key="13">
    <source>
        <dbReference type="EMBL" id="KGP72976.1"/>
    </source>
</evidence>
<evidence type="ECO:0000256" key="10">
    <source>
        <dbReference type="RuleBase" id="RU367119"/>
    </source>
</evidence>
<evidence type="ECO:0000256" key="3">
    <source>
        <dbReference type="ARBA" id="ARBA00008725"/>
    </source>
</evidence>
<gene>
    <name evidence="13" type="ORF">N782_08715</name>
</gene>
<evidence type="ECO:0000256" key="7">
    <source>
        <dbReference type="ARBA" id="ARBA00022729"/>
    </source>
</evidence>
<evidence type="ECO:0000259" key="12">
    <source>
        <dbReference type="Pfam" id="PF12849"/>
    </source>
</evidence>
<keyword evidence="6 10" id="KW-0592">Phosphate transport</keyword>
<dbReference type="NCBIfam" id="TIGR02136">
    <property type="entry name" value="ptsS_2"/>
    <property type="match status" value="1"/>
</dbReference>
<comment type="function">
    <text evidence="1">Part of the ABC transporter complex PstSACB involved in phosphate import.</text>
</comment>
<feature type="region of interest" description="Disordered" evidence="11">
    <location>
        <begin position="24"/>
        <end position="73"/>
    </location>
</feature>
<dbReference type="AlphaFoldDB" id="A0A0A2TFV1"/>
<sequence length="353" mass="38143">MKSFKNLALLLTLVFALTALAACGSSEGGDSESSGDEGQTEEGSNGDSGSESESGSEGGESAEGGESEELSGTVKVAGSSTVYPMAVYIAEQYQKEHSNVNVTVDSIGSGGGFKKSTKGEIDLSNASRQIKEEEKQIAKENDVQLEPLTLAYDGITVAVNNNNSFVENLSVSQLKKIFSGEVTMWSELNSEWPEEKIGIYAPGYDSGTNEYFHEAILGEDTEYVEDSRVTLSEDDNVLVRGIKNDEYAIGFFGYAYYAANEDSLKALGVKDGEDAEAVKPSEETIQNGDYTPLSRPLFTYVVVGSLEKPQVLDYTVFTLNNAAAAAKDVQYVPLKDEKYQEQIDKVKEWAPSN</sequence>